<organism evidence="13 14">
    <name type="scientific">Aerolutibacter ruishenii</name>
    <dbReference type="NCBI Taxonomy" id="686800"/>
    <lineage>
        <taxon>Bacteria</taxon>
        <taxon>Pseudomonadati</taxon>
        <taxon>Pseudomonadota</taxon>
        <taxon>Gammaproteobacteria</taxon>
        <taxon>Lysobacterales</taxon>
        <taxon>Lysobacteraceae</taxon>
        <taxon>Aerolutibacter</taxon>
    </lineage>
</organism>
<evidence type="ECO:0000259" key="12">
    <source>
        <dbReference type="PROSITE" id="PS52015"/>
    </source>
</evidence>
<keyword evidence="3 10" id="KW-0813">Transport</keyword>
<dbReference type="EMBL" id="VLKP01000005">
    <property type="protein sequence ID" value="TWI11621.1"/>
    <property type="molecule type" value="Genomic_DNA"/>
</dbReference>
<keyword evidence="14" id="KW-1185">Reference proteome</keyword>
<dbReference type="PANTHER" id="PTHR33446">
    <property type="entry name" value="PROTEIN TONB-RELATED"/>
    <property type="match status" value="1"/>
</dbReference>
<sequence>MSTPSSLPPRRVFNITDWKPSARSLLWVLLAFVAGLLLFAWAISGGRKEDFFRANQTPPTALPRVYAPLPAPLPAGDASGAASGMGKQPDTARESAERPFVVETPRPPPPPAAPAAPTVSDSPVPSTRATTLPMPIAGQTPAPRYPRRALRRGEAGTVRVRVEVGADGRPAQVTVAQASGSRDLDRAAVEAVRRWRFHPARRDGQPVSGTVIVPISFSPE</sequence>
<comment type="similarity">
    <text evidence="2 10">Belongs to the TonB family.</text>
</comment>
<keyword evidence="10" id="KW-0735">Signal-anchor</keyword>
<dbReference type="SUPFAM" id="SSF74653">
    <property type="entry name" value="TolA/TonB C-terminal domain"/>
    <property type="match status" value="1"/>
</dbReference>
<keyword evidence="4 10" id="KW-1003">Cell membrane</keyword>
<dbReference type="InterPro" id="IPR003538">
    <property type="entry name" value="TonB"/>
</dbReference>
<dbReference type="RefSeq" id="WP_144813967.1">
    <property type="nucleotide sequence ID" value="NZ_VLKP01000005.1"/>
</dbReference>
<evidence type="ECO:0000256" key="3">
    <source>
        <dbReference type="ARBA" id="ARBA00022448"/>
    </source>
</evidence>
<protein>
    <recommendedName>
        <fullName evidence="10">Protein TonB</fullName>
    </recommendedName>
</protein>
<evidence type="ECO:0000256" key="1">
    <source>
        <dbReference type="ARBA" id="ARBA00004383"/>
    </source>
</evidence>
<keyword evidence="6 10" id="KW-0812">Transmembrane</keyword>
<evidence type="ECO:0000313" key="13">
    <source>
        <dbReference type="EMBL" id="TWI11621.1"/>
    </source>
</evidence>
<evidence type="ECO:0000256" key="2">
    <source>
        <dbReference type="ARBA" id="ARBA00006555"/>
    </source>
</evidence>
<dbReference type="AlphaFoldDB" id="A0A562LVE7"/>
<keyword evidence="5 10" id="KW-0997">Cell inner membrane</keyword>
<dbReference type="InterPro" id="IPR051045">
    <property type="entry name" value="TonB-dependent_transducer"/>
</dbReference>
<dbReference type="InterPro" id="IPR006260">
    <property type="entry name" value="TonB/TolA_C"/>
</dbReference>
<dbReference type="Proteomes" id="UP000316471">
    <property type="component" value="Unassembled WGS sequence"/>
</dbReference>
<dbReference type="GO" id="GO:0098797">
    <property type="term" value="C:plasma membrane protein complex"/>
    <property type="evidence" value="ECO:0007669"/>
    <property type="project" value="TreeGrafter"/>
</dbReference>
<evidence type="ECO:0000256" key="5">
    <source>
        <dbReference type="ARBA" id="ARBA00022519"/>
    </source>
</evidence>
<comment type="subcellular location">
    <subcellularLocation>
        <location evidence="1 10">Cell inner membrane</location>
        <topology evidence="1 10">Single-pass membrane protein</topology>
        <orientation evidence="1 10">Periplasmic side</orientation>
    </subcellularLocation>
</comment>
<dbReference type="GO" id="GO:0055085">
    <property type="term" value="P:transmembrane transport"/>
    <property type="evidence" value="ECO:0007669"/>
    <property type="project" value="InterPro"/>
</dbReference>
<reference evidence="13 14" key="1">
    <citation type="journal article" date="2015" name="Stand. Genomic Sci.">
        <title>Genomic Encyclopedia of Bacterial and Archaeal Type Strains, Phase III: the genomes of soil and plant-associated and newly described type strains.</title>
        <authorList>
            <person name="Whitman W.B."/>
            <person name="Woyke T."/>
            <person name="Klenk H.P."/>
            <person name="Zhou Y."/>
            <person name="Lilburn T.G."/>
            <person name="Beck B.J."/>
            <person name="De Vos P."/>
            <person name="Vandamme P."/>
            <person name="Eisen J.A."/>
            <person name="Garrity G."/>
            <person name="Hugenholtz P."/>
            <person name="Kyrpides N.C."/>
        </authorList>
    </citation>
    <scope>NUCLEOTIDE SEQUENCE [LARGE SCALE GENOMIC DNA]</scope>
    <source>
        <strain evidence="13 14">CGMCC 1.10136</strain>
    </source>
</reference>
<evidence type="ECO:0000256" key="10">
    <source>
        <dbReference type="RuleBase" id="RU362123"/>
    </source>
</evidence>
<comment type="function">
    <text evidence="10">Interacts with outer membrane receptor proteins that carry out high-affinity binding and energy dependent uptake into the periplasmic space of specific substrates. It could act to transduce energy from the cytoplasmic membrane to specific energy-requiring processes in the outer membrane, resulting in the release into the periplasm of ligands bound by these outer membrane proteins.</text>
</comment>
<name>A0A562LVE7_9GAMM</name>
<keyword evidence="7 10" id="KW-0653">Protein transport</keyword>
<evidence type="ECO:0000256" key="11">
    <source>
        <dbReference type="SAM" id="MobiDB-lite"/>
    </source>
</evidence>
<feature type="domain" description="TonB C-terminal" evidence="12">
    <location>
        <begin position="130"/>
        <end position="220"/>
    </location>
</feature>
<dbReference type="PROSITE" id="PS52015">
    <property type="entry name" value="TONB_CTD"/>
    <property type="match status" value="1"/>
</dbReference>
<evidence type="ECO:0000256" key="9">
    <source>
        <dbReference type="ARBA" id="ARBA00023136"/>
    </source>
</evidence>
<dbReference type="PRINTS" id="PR01374">
    <property type="entry name" value="TONBPROTEIN"/>
</dbReference>
<feature type="compositionally biased region" description="Low complexity" evidence="11">
    <location>
        <begin position="74"/>
        <end position="86"/>
    </location>
</feature>
<evidence type="ECO:0000256" key="7">
    <source>
        <dbReference type="ARBA" id="ARBA00022927"/>
    </source>
</evidence>
<feature type="region of interest" description="Disordered" evidence="11">
    <location>
        <begin position="73"/>
        <end position="148"/>
    </location>
</feature>
<dbReference type="Pfam" id="PF03544">
    <property type="entry name" value="TonB_C"/>
    <property type="match status" value="1"/>
</dbReference>
<dbReference type="InterPro" id="IPR037682">
    <property type="entry name" value="TonB_C"/>
</dbReference>
<feature type="transmembrane region" description="Helical" evidence="10">
    <location>
        <begin position="24"/>
        <end position="43"/>
    </location>
</feature>
<keyword evidence="8 10" id="KW-1133">Transmembrane helix</keyword>
<evidence type="ECO:0000256" key="6">
    <source>
        <dbReference type="ARBA" id="ARBA00022692"/>
    </source>
</evidence>
<dbReference type="Gene3D" id="3.30.1150.10">
    <property type="match status" value="1"/>
</dbReference>
<comment type="caution">
    <text evidence="13">The sequence shown here is derived from an EMBL/GenBank/DDBJ whole genome shotgun (WGS) entry which is preliminary data.</text>
</comment>
<dbReference type="PANTHER" id="PTHR33446:SF2">
    <property type="entry name" value="PROTEIN TONB"/>
    <property type="match status" value="1"/>
</dbReference>
<accession>A0A562LVE7</accession>
<dbReference type="GO" id="GO:0031992">
    <property type="term" value="F:energy transducer activity"/>
    <property type="evidence" value="ECO:0007669"/>
    <property type="project" value="InterPro"/>
</dbReference>
<evidence type="ECO:0000256" key="8">
    <source>
        <dbReference type="ARBA" id="ARBA00022989"/>
    </source>
</evidence>
<feature type="compositionally biased region" description="Low complexity" evidence="11">
    <location>
        <begin position="115"/>
        <end position="128"/>
    </location>
</feature>
<evidence type="ECO:0000256" key="4">
    <source>
        <dbReference type="ARBA" id="ARBA00022475"/>
    </source>
</evidence>
<dbReference type="NCBIfam" id="TIGR01352">
    <property type="entry name" value="tonB_Cterm"/>
    <property type="match status" value="1"/>
</dbReference>
<dbReference type="GO" id="GO:0015031">
    <property type="term" value="P:protein transport"/>
    <property type="evidence" value="ECO:0007669"/>
    <property type="project" value="UniProtKB-UniRule"/>
</dbReference>
<feature type="compositionally biased region" description="Pro residues" evidence="11">
    <location>
        <begin position="105"/>
        <end position="114"/>
    </location>
</feature>
<proteinExistence type="inferred from homology"/>
<evidence type="ECO:0000313" key="14">
    <source>
        <dbReference type="Proteomes" id="UP000316471"/>
    </source>
</evidence>
<dbReference type="GO" id="GO:0030288">
    <property type="term" value="C:outer membrane-bounded periplasmic space"/>
    <property type="evidence" value="ECO:0007669"/>
    <property type="project" value="InterPro"/>
</dbReference>
<dbReference type="GO" id="GO:0015891">
    <property type="term" value="P:siderophore transport"/>
    <property type="evidence" value="ECO:0007669"/>
    <property type="project" value="InterPro"/>
</dbReference>
<dbReference type="OrthoDB" id="9792439at2"/>
<keyword evidence="9 10" id="KW-0472">Membrane</keyword>
<gene>
    <name evidence="13" type="ORF">IP93_01523</name>
</gene>